<dbReference type="PANTHER" id="PTHR10218">
    <property type="entry name" value="GTP-BINDING PROTEIN ALPHA SUBUNIT"/>
    <property type="match status" value="1"/>
</dbReference>
<keyword evidence="1" id="KW-0479">Metal-binding</keyword>
<proteinExistence type="predicted"/>
<dbReference type="PANTHER" id="PTHR10218:SF369">
    <property type="entry name" value="GUANINE NUCLEOTIDE-BINDING PROTEIN ALPHA-2 SUBUNIT"/>
    <property type="match status" value="1"/>
</dbReference>
<dbReference type="Pfam" id="PF00503">
    <property type="entry name" value="G-alpha"/>
    <property type="match status" value="1"/>
</dbReference>
<evidence type="ECO:0000256" key="1">
    <source>
        <dbReference type="ARBA" id="ARBA00022723"/>
    </source>
</evidence>
<evidence type="ECO:0000256" key="2">
    <source>
        <dbReference type="ARBA" id="ARBA00022741"/>
    </source>
</evidence>
<dbReference type="InterPro" id="IPR027417">
    <property type="entry name" value="P-loop_NTPase"/>
</dbReference>
<evidence type="ECO:0000256" key="5">
    <source>
        <dbReference type="ARBA" id="ARBA00023224"/>
    </source>
</evidence>
<dbReference type="Gene3D" id="3.40.50.300">
    <property type="entry name" value="P-loop containing nucleotide triphosphate hydrolases"/>
    <property type="match status" value="1"/>
</dbReference>
<organism evidence="6 7">
    <name type="scientific">Marasmiellus scandens</name>
    <dbReference type="NCBI Taxonomy" id="2682957"/>
    <lineage>
        <taxon>Eukaryota</taxon>
        <taxon>Fungi</taxon>
        <taxon>Dikarya</taxon>
        <taxon>Basidiomycota</taxon>
        <taxon>Agaricomycotina</taxon>
        <taxon>Agaricomycetes</taxon>
        <taxon>Agaricomycetidae</taxon>
        <taxon>Agaricales</taxon>
        <taxon>Marasmiineae</taxon>
        <taxon>Omphalotaceae</taxon>
        <taxon>Marasmiellus</taxon>
    </lineage>
</organism>
<dbReference type="Proteomes" id="UP001498398">
    <property type="component" value="Unassembled WGS sequence"/>
</dbReference>
<name>A0ABR1IZ33_9AGAR</name>
<evidence type="ECO:0000256" key="3">
    <source>
        <dbReference type="ARBA" id="ARBA00022842"/>
    </source>
</evidence>
<gene>
    <name evidence="6" type="primary">GPA2_3</name>
    <name evidence="6" type="ORF">VKT23_014920</name>
</gene>
<protein>
    <submittedName>
        <fullName evidence="6">Guanine nucleotide-binding protein alpha-2 subunit</fullName>
    </submittedName>
</protein>
<sequence length="126" mass="14326">MGNLVSQPVKNSEVTKRRSAMIDKQIEDDSKRLQNEYKVLLLGGFIFEFCPCCLAYTRPSLGFEESGKSTIVKQWRMVNGGFSEEERKAYRPIICRNVLDSAHAVIIAMRKIGMDCESDSNRVRST</sequence>
<dbReference type="InterPro" id="IPR001019">
    <property type="entry name" value="Gprotein_alpha_su"/>
</dbReference>
<evidence type="ECO:0000313" key="6">
    <source>
        <dbReference type="EMBL" id="KAK7445058.1"/>
    </source>
</evidence>
<keyword evidence="3" id="KW-0460">Magnesium</keyword>
<dbReference type="SUPFAM" id="SSF47895">
    <property type="entry name" value="Transducin (alpha subunit), insertion domain"/>
    <property type="match status" value="1"/>
</dbReference>
<dbReference type="EMBL" id="JBANRG010000048">
    <property type="protein sequence ID" value="KAK7445058.1"/>
    <property type="molecule type" value="Genomic_DNA"/>
</dbReference>
<keyword evidence="2" id="KW-0547">Nucleotide-binding</keyword>
<evidence type="ECO:0000313" key="7">
    <source>
        <dbReference type="Proteomes" id="UP001498398"/>
    </source>
</evidence>
<accession>A0ABR1IZ33</accession>
<keyword evidence="5" id="KW-0807">Transducer</keyword>
<reference evidence="6 7" key="1">
    <citation type="submission" date="2024-01" db="EMBL/GenBank/DDBJ databases">
        <title>A draft genome for the cacao thread blight pathogen Marasmiellus scandens.</title>
        <authorList>
            <person name="Baruah I.K."/>
            <person name="Leung J."/>
            <person name="Bukari Y."/>
            <person name="Amoako-Attah I."/>
            <person name="Meinhardt L.W."/>
            <person name="Bailey B.A."/>
            <person name="Cohen S.P."/>
        </authorList>
    </citation>
    <scope>NUCLEOTIDE SEQUENCE [LARGE SCALE GENOMIC DNA]</scope>
    <source>
        <strain evidence="6 7">GH-19</strain>
    </source>
</reference>
<evidence type="ECO:0000256" key="4">
    <source>
        <dbReference type="ARBA" id="ARBA00023134"/>
    </source>
</evidence>
<keyword evidence="7" id="KW-1185">Reference proteome</keyword>
<comment type="caution">
    <text evidence="6">The sequence shown here is derived from an EMBL/GenBank/DDBJ whole genome shotgun (WGS) entry which is preliminary data.</text>
</comment>
<keyword evidence="4" id="KW-0342">GTP-binding</keyword>
<dbReference type="InterPro" id="IPR011025">
    <property type="entry name" value="GproteinA_insert"/>
</dbReference>